<comment type="caution">
    <text evidence="2">The sequence shown here is derived from an EMBL/GenBank/DDBJ whole genome shotgun (WGS) entry which is preliminary data.</text>
</comment>
<reference evidence="2 3" key="1">
    <citation type="submission" date="2023-12" db="EMBL/GenBank/DDBJ databases">
        <title>Characterization of antibiotic resistance in Aeromonas spp. in hospital effluent.</title>
        <authorList>
            <person name="Negoseki B.R.S."/>
            <person name="Krul D."/>
            <person name="Siqueira A.C."/>
            <person name="Almeida M."/>
            <person name="Mesa D."/>
            <person name="Conte D."/>
            <person name="Dalla-Costa L.M."/>
        </authorList>
    </citation>
    <scope>NUCLEOTIDE SEQUENCE [LARGE SCALE GENOMIC DNA]</scope>
    <source>
        <strain evidence="2 3">36v</strain>
    </source>
</reference>
<evidence type="ECO:0000259" key="1">
    <source>
        <dbReference type="Pfam" id="PF09509"/>
    </source>
</evidence>
<sequence>MAAFPLFTPEHFESVARELGELVSGTQLDQLFSAKGIVDVSRQSTKWRRIHISLLARQEADRCGNNVAAFIMAVMAPGRHVSDQLRYETARSALNKVLIFDGLQLAEDGKFRQVNAANTISEAKRRADGMASRLRGRDIHPEILRYCREELMQENYFHAVFEAAKSVAQRLRDMTGLPLDGAALIDKCFAESQPQIWINALRTETERSEHKGFALLLKGAFAAIRNPTAHEPKILWQGEDDAADYFTLLSMLHRKLDSARAIKAN</sequence>
<keyword evidence="3" id="KW-1185">Reference proteome</keyword>
<dbReference type="NCBIfam" id="TIGR02391">
    <property type="entry name" value="hypoth_ymh"/>
    <property type="match status" value="1"/>
</dbReference>
<accession>A0ABU5W6C4</accession>
<protein>
    <submittedName>
        <fullName evidence="2">TIGR02391 family protein</fullName>
    </submittedName>
</protein>
<evidence type="ECO:0000313" key="3">
    <source>
        <dbReference type="Proteomes" id="UP001304847"/>
    </source>
</evidence>
<feature type="domain" description="Conserved hypothetical protein CHP02391" evidence="1">
    <location>
        <begin position="138"/>
        <end position="256"/>
    </location>
</feature>
<dbReference type="RefSeq" id="WP_264098395.1">
    <property type="nucleotide sequence ID" value="NZ_JAYGOJ010000054.1"/>
</dbReference>
<name>A0ABU5W6C4_AERCA</name>
<gene>
    <name evidence="2" type="ORF">VCX44_11620</name>
</gene>
<proteinExistence type="predicted"/>
<dbReference type="EMBL" id="JAYGOJ010000054">
    <property type="protein sequence ID" value="MEA9436452.1"/>
    <property type="molecule type" value="Genomic_DNA"/>
</dbReference>
<dbReference type="InterPro" id="IPR012654">
    <property type="entry name" value="CHP02391"/>
</dbReference>
<evidence type="ECO:0000313" key="2">
    <source>
        <dbReference type="EMBL" id="MEA9436452.1"/>
    </source>
</evidence>
<organism evidence="2 3">
    <name type="scientific">Aeromonas caviae</name>
    <name type="common">Aeromonas punctata</name>
    <dbReference type="NCBI Taxonomy" id="648"/>
    <lineage>
        <taxon>Bacteria</taxon>
        <taxon>Pseudomonadati</taxon>
        <taxon>Pseudomonadota</taxon>
        <taxon>Gammaproteobacteria</taxon>
        <taxon>Aeromonadales</taxon>
        <taxon>Aeromonadaceae</taxon>
        <taxon>Aeromonas</taxon>
    </lineage>
</organism>
<dbReference type="Pfam" id="PF09509">
    <property type="entry name" value="Hypoth_Ymh"/>
    <property type="match status" value="1"/>
</dbReference>
<dbReference type="Proteomes" id="UP001304847">
    <property type="component" value="Unassembled WGS sequence"/>
</dbReference>